<dbReference type="AlphaFoldDB" id="A0A3E0GWF8"/>
<dbReference type="CDD" id="cd09727">
    <property type="entry name" value="Cas6_I-E"/>
    <property type="match status" value="1"/>
</dbReference>
<dbReference type="InterPro" id="IPR010179">
    <property type="entry name" value="CRISPR-assoc_prot_Cse3"/>
</dbReference>
<dbReference type="SUPFAM" id="SSF117987">
    <property type="entry name" value="CRISPR-associated protein"/>
    <property type="match status" value="2"/>
</dbReference>
<gene>
    <name evidence="1" type="ORF">BCF44_12356</name>
</gene>
<dbReference type="OrthoDB" id="9795689at2"/>
<dbReference type="Gene3D" id="3.30.70.1210">
    <property type="entry name" value="Crispr-associated protein, domain 2"/>
    <property type="match status" value="1"/>
</dbReference>
<proteinExistence type="predicted"/>
<reference evidence="1 2" key="1">
    <citation type="submission" date="2018-08" db="EMBL/GenBank/DDBJ databases">
        <title>Genomic Encyclopedia of Archaeal and Bacterial Type Strains, Phase II (KMG-II): from individual species to whole genera.</title>
        <authorList>
            <person name="Goeker M."/>
        </authorList>
    </citation>
    <scope>NUCLEOTIDE SEQUENCE [LARGE SCALE GENOMIC DNA]</scope>
    <source>
        <strain evidence="1 2">DSM 45791</strain>
    </source>
</reference>
<evidence type="ECO:0000313" key="2">
    <source>
        <dbReference type="Proteomes" id="UP000256269"/>
    </source>
</evidence>
<dbReference type="Gene3D" id="3.30.70.1200">
    <property type="entry name" value="Crispr-associated protein, domain 1"/>
    <property type="match status" value="1"/>
</dbReference>
<organism evidence="1 2">
    <name type="scientific">Kutzneria buriramensis</name>
    <dbReference type="NCBI Taxonomy" id="1045776"/>
    <lineage>
        <taxon>Bacteria</taxon>
        <taxon>Bacillati</taxon>
        <taxon>Actinomycetota</taxon>
        <taxon>Actinomycetes</taxon>
        <taxon>Pseudonocardiales</taxon>
        <taxon>Pseudonocardiaceae</taxon>
        <taxon>Kutzneria</taxon>
    </lineage>
</organism>
<dbReference type="Proteomes" id="UP000256269">
    <property type="component" value="Unassembled WGS sequence"/>
</dbReference>
<sequence length="224" mass="24975">MFLSKLTINVRSREFRRDYANIHDMHRTVMSAFSTVDTDTAPRQEQGILWRLEDAYGGFVQYVQSRTAPDWTRLPFDYLTGPAQVKSLQPVLDAVAPGRKLSFRIVANPTYAKSQGPDVRGRRFAHRSPDKQIEWLVRRGESHGFVIPVGGDGHPDVTPSPCPDLAGRKTDLNGKITVLPVRYDGHLIVTDPDTFTDALCTGIGRAKAYGCGLLSLALPRTQRQ</sequence>
<accession>A0A3E0GWF8</accession>
<protein>
    <submittedName>
        <fullName evidence="1">CRISPR system Cascade subunit CasE</fullName>
    </submittedName>
</protein>
<dbReference type="RefSeq" id="WP_116181044.1">
    <property type="nucleotide sequence ID" value="NZ_CP144375.1"/>
</dbReference>
<dbReference type="Pfam" id="PF08798">
    <property type="entry name" value="CRISPR_assoc"/>
    <property type="match status" value="1"/>
</dbReference>
<dbReference type="SMART" id="SM01101">
    <property type="entry name" value="CRISPR_assoc"/>
    <property type="match status" value="1"/>
</dbReference>
<dbReference type="NCBIfam" id="TIGR01907">
    <property type="entry name" value="casE_Cse3"/>
    <property type="match status" value="1"/>
</dbReference>
<name>A0A3E0GWF8_9PSEU</name>
<comment type="caution">
    <text evidence="1">The sequence shown here is derived from an EMBL/GenBank/DDBJ whole genome shotgun (WGS) entry which is preliminary data.</text>
</comment>
<dbReference type="EMBL" id="QUNO01000023">
    <property type="protein sequence ID" value="REH30698.1"/>
    <property type="molecule type" value="Genomic_DNA"/>
</dbReference>
<evidence type="ECO:0000313" key="1">
    <source>
        <dbReference type="EMBL" id="REH30698.1"/>
    </source>
</evidence>
<keyword evidence="2" id="KW-1185">Reference proteome</keyword>